<protein>
    <submittedName>
        <fullName evidence="3">Uncharacterized protein</fullName>
    </submittedName>
</protein>
<reference evidence="3 4" key="1">
    <citation type="journal article" date="2020" name="ISME J.">
        <title>Uncovering the hidden diversity of litter-decomposition mechanisms in mushroom-forming fungi.</title>
        <authorList>
            <person name="Floudas D."/>
            <person name="Bentzer J."/>
            <person name="Ahren D."/>
            <person name="Johansson T."/>
            <person name="Persson P."/>
            <person name="Tunlid A."/>
        </authorList>
    </citation>
    <scope>NUCLEOTIDE SEQUENCE [LARGE SCALE GENOMIC DNA]</scope>
    <source>
        <strain evidence="3 4">CBS 101986</strain>
    </source>
</reference>
<evidence type="ECO:0000256" key="1">
    <source>
        <dbReference type="SAM" id="Phobius"/>
    </source>
</evidence>
<comment type="caution">
    <text evidence="3">The sequence shown here is derived from an EMBL/GenBank/DDBJ whole genome shotgun (WGS) entry which is preliminary data.</text>
</comment>
<keyword evidence="1" id="KW-0472">Membrane</keyword>
<evidence type="ECO:0000313" key="3">
    <source>
        <dbReference type="EMBL" id="KAF5327201.1"/>
    </source>
</evidence>
<evidence type="ECO:0000313" key="4">
    <source>
        <dbReference type="Proteomes" id="UP000567179"/>
    </source>
</evidence>
<dbReference type="PANTHER" id="PTHR35043:SF7">
    <property type="entry name" value="TRANSCRIPTION FACTOR DOMAIN-CONTAINING PROTEIN"/>
    <property type="match status" value="1"/>
</dbReference>
<dbReference type="Proteomes" id="UP000567179">
    <property type="component" value="Unassembled WGS sequence"/>
</dbReference>
<evidence type="ECO:0000256" key="2">
    <source>
        <dbReference type="SAM" id="SignalP"/>
    </source>
</evidence>
<name>A0A8H5BQ72_9AGAR</name>
<keyword evidence="2" id="KW-0732">Signal</keyword>
<dbReference type="AlphaFoldDB" id="A0A8H5BQ72"/>
<gene>
    <name evidence="3" type="ORF">D9619_004706</name>
</gene>
<feature type="transmembrane region" description="Helical" evidence="1">
    <location>
        <begin position="458"/>
        <end position="479"/>
    </location>
</feature>
<keyword evidence="1" id="KW-1133">Transmembrane helix</keyword>
<sequence>MLLLIILYCAQGSSWATPLVQDTSTGSPLYSQGITNTTHAAFLVSGRSRSARNPLCVENERTIWDILWSCLSTMFACTWASLHPNLPHPDASQWKTYRTRAHLMFWALIAPELIVLWAARQMYGAREFVKDFPGFGLTVSHGHYAQMGGFMLMEENGKRLGIAGPTIIGNLATEGSFMYNDRDITKDEVVFIMPTEREIWDRSKGDGLTKALVVGQTTWFLIQCLARWQQHLVVTELELVTAAFAVLNAVIYFMWWNKPQDATTAVPIILKLNQGAPAHARIKTDATLTNMMHSDNEKMLNGPVQSPIVVKEKYMIPPVTLRPSRQSRVLKRLKQLFLPLTISFWMSVPQRIRQFRNRFGSFVIEEGTFEVTVFYSYIGTLAHFTILTLSSILGIIFGAIHIAGWHFEFPTPHERFLWRLCSTIITAIPIALLGRSVLRYQAFNADRRHWFDGGEIPALVVFWLVIILMPLYVIARVVLLTEAFVSLRSLPGTSTCKINWVDYFPHI</sequence>
<feature type="transmembrane region" description="Helical" evidence="1">
    <location>
        <begin position="384"/>
        <end position="404"/>
    </location>
</feature>
<organism evidence="3 4">
    <name type="scientific">Psilocybe cf. subviscida</name>
    <dbReference type="NCBI Taxonomy" id="2480587"/>
    <lineage>
        <taxon>Eukaryota</taxon>
        <taxon>Fungi</taxon>
        <taxon>Dikarya</taxon>
        <taxon>Basidiomycota</taxon>
        <taxon>Agaricomycotina</taxon>
        <taxon>Agaricomycetes</taxon>
        <taxon>Agaricomycetidae</taxon>
        <taxon>Agaricales</taxon>
        <taxon>Agaricineae</taxon>
        <taxon>Strophariaceae</taxon>
        <taxon>Psilocybe</taxon>
    </lineage>
</organism>
<accession>A0A8H5BQ72</accession>
<keyword evidence="4" id="KW-1185">Reference proteome</keyword>
<feature type="transmembrane region" description="Helical" evidence="1">
    <location>
        <begin position="416"/>
        <end position="438"/>
    </location>
</feature>
<feature type="chain" id="PRO_5034134329" evidence="2">
    <location>
        <begin position="17"/>
        <end position="507"/>
    </location>
</feature>
<feature type="transmembrane region" description="Helical" evidence="1">
    <location>
        <begin position="237"/>
        <end position="255"/>
    </location>
</feature>
<keyword evidence="1" id="KW-0812">Transmembrane</keyword>
<proteinExistence type="predicted"/>
<dbReference type="OrthoDB" id="9451547at2759"/>
<dbReference type="PANTHER" id="PTHR35043">
    <property type="entry name" value="TRANSCRIPTION FACTOR DOMAIN-CONTAINING PROTEIN"/>
    <property type="match status" value="1"/>
</dbReference>
<dbReference type="EMBL" id="JAACJJ010000014">
    <property type="protein sequence ID" value="KAF5327201.1"/>
    <property type="molecule type" value="Genomic_DNA"/>
</dbReference>
<feature type="signal peptide" evidence="2">
    <location>
        <begin position="1"/>
        <end position="16"/>
    </location>
</feature>